<comment type="caution">
    <text evidence="1">The sequence shown here is derived from an EMBL/GenBank/DDBJ whole genome shotgun (WGS) entry which is preliminary data.</text>
</comment>
<dbReference type="Proteomes" id="UP000019197">
    <property type="component" value="Unassembled WGS sequence"/>
</dbReference>
<reference evidence="1 2" key="1">
    <citation type="submission" date="2013-11" db="EMBL/GenBank/DDBJ databases">
        <title>Draft genome sequence and annotation of the entomopathogenic bacterium, Xenorhabdus cabanillasi strain JM26.</title>
        <authorList>
            <person name="Gualtieri M."/>
            <person name="Ogier J.C."/>
            <person name="Pages S."/>
            <person name="Givaudan A."/>
            <person name="Gaudriault S."/>
        </authorList>
    </citation>
    <scope>NUCLEOTIDE SEQUENCE [LARGE SCALE GENOMIC DNA]</scope>
    <source>
        <strain evidence="1 2">JM26</strain>
    </source>
</reference>
<evidence type="ECO:0000313" key="1">
    <source>
        <dbReference type="EMBL" id="CDL87340.1"/>
    </source>
</evidence>
<sequence length="126" mass="14852">MGLYFISGTFPTKNEIEVGKNYLKPDELYRLHLLSEQFLLYAESTALQGKAMTMHSLHAQLDRLLTLNDYDVFPGYQDYLKDTALDHARQEFERYKKKKIIEDAGYTYDEELVELGEYDFLFEDES</sequence>
<accession>W1JCC9</accession>
<dbReference type="OrthoDB" id="9802752at2"/>
<proteinExistence type="predicted"/>
<organism evidence="1 2">
    <name type="scientific">Xenorhabdus cabanillasii JM26</name>
    <dbReference type="NCBI Taxonomy" id="1427517"/>
    <lineage>
        <taxon>Bacteria</taxon>
        <taxon>Pseudomonadati</taxon>
        <taxon>Pseudomonadota</taxon>
        <taxon>Gammaproteobacteria</taxon>
        <taxon>Enterobacterales</taxon>
        <taxon>Morganellaceae</taxon>
        <taxon>Xenorhabdus</taxon>
    </lineage>
</organism>
<protein>
    <submittedName>
        <fullName evidence="1">Uncharacterized protein</fullName>
    </submittedName>
</protein>
<dbReference type="AlphaFoldDB" id="W1JCC9"/>
<dbReference type="Pfam" id="PF13310">
    <property type="entry name" value="Virulence_RhuM"/>
    <property type="match status" value="1"/>
</dbReference>
<dbReference type="InterPro" id="IPR011204">
    <property type="entry name" value="Virulence_RhuM-like"/>
</dbReference>
<name>W1JCC9_9GAMM</name>
<evidence type="ECO:0000313" key="2">
    <source>
        <dbReference type="Proteomes" id="UP000019197"/>
    </source>
</evidence>
<dbReference type="EMBL" id="CBXE010000485">
    <property type="protein sequence ID" value="CDL87340.1"/>
    <property type="molecule type" value="Genomic_DNA"/>
</dbReference>
<gene>
    <name evidence="1" type="ORF">XCR1_890006</name>
</gene>